<evidence type="ECO:0000313" key="2">
    <source>
        <dbReference type="Proteomes" id="UP000003244"/>
    </source>
</evidence>
<accession>E0E3V3</accession>
<organism evidence="1 2">
    <name type="scientific">Peptostreptococcus stomatis DSM 17678</name>
    <dbReference type="NCBI Taxonomy" id="596315"/>
    <lineage>
        <taxon>Bacteria</taxon>
        <taxon>Bacillati</taxon>
        <taxon>Bacillota</taxon>
        <taxon>Clostridia</taxon>
        <taxon>Peptostreptococcales</taxon>
        <taxon>Peptostreptococcaceae</taxon>
        <taxon>Peptostreptococcus</taxon>
    </lineage>
</organism>
<proteinExistence type="predicted"/>
<dbReference type="Proteomes" id="UP000003244">
    <property type="component" value="Unassembled WGS sequence"/>
</dbReference>
<comment type="caution">
    <text evidence="1">The sequence shown here is derived from an EMBL/GenBank/DDBJ whole genome shotgun (WGS) entry which is preliminary data.</text>
</comment>
<protein>
    <submittedName>
        <fullName evidence="1">Uncharacterized protein</fullName>
    </submittedName>
</protein>
<evidence type="ECO:0000313" key="1">
    <source>
        <dbReference type="EMBL" id="EFM64479.1"/>
    </source>
</evidence>
<dbReference type="AlphaFoldDB" id="E0E3V3"/>
<reference evidence="1 2" key="1">
    <citation type="submission" date="2010-08" db="EMBL/GenBank/DDBJ databases">
        <authorList>
            <person name="Harkins D.M."/>
            <person name="Madupu R."/>
            <person name="Durkin A.S."/>
            <person name="Torralba M."/>
            <person name="Methe B."/>
            <person name="Sutton G.G."/>
            <person name="Nelson K.E."/>
        </authorList>
    </citation>
    <scope>NUCLEOTIDE SEQUENCE [LARGE SCALE GENOMIC DNA]</scope>
    <source>
        <strain evidence="1 2">DSM 17678</strain>
    </source>
</reference>
<gene>
    <name evidence="1" type="ORF">HMPREF0634_0595</name>
</gene>
<keyword evidence="2" id="KW-1185">Reference proteome</keyword>
<sequence>MLEVAEENEKILVKLVEYVYEESDDYALHHVEIRPQVINTPDEVTEHNVVFDAIQEEVIQGIRDAKFIIWAAVA</sequence>
<dbReference type="EMBL" id="ADGQ01000060">
    <property type="protein sequence ID" value="EFM64479.1"/>
    <property type="molecule type" value="Genomic_DNA"/>
</dbReference>
<name>E0E3V3_9FIRM</name>
<dbReference type="STRING" id="596315.HMPREF0634_0595"/>